<dbReference type="InterPro" id="IPR020843">
    <property type="entry name" value="ER"/>
</dbReference>
<dbReference type="SMART" id="SM00829">
    <property type="entry name" value="PKS_ER"/>
    <property type="match status" value="1"/>
</dbReference>
<reference evidence="2 3" key="1">
    <citation type="submission" date="2020-05" db="EMBL/GenBank/DDBJ databases">
        <title>Complete genome sequence of Gemmatimonas greenlandica TET16.</title>
        <authorList>
            <person name="Zeng Y."/>
        </authorList>
    </citation>
    <scope>NUCLEOTIDE SEQUENCE [LARGE SCALE GENOMIC DNA]</scope>
    <source>
        <strain evidence="2 3">TET16</strain>
    </source>
</reference>
<evidence type="ECO:0000313" key="2">
    <source>
        <dbReference type="EMBL" id="QJR37849.1"/>
    </source>
</evidence>
<dbReference type="InterPro" id="IPR036291">
    <property type="entry name" value="NAD(P)-bd_dom_sf"/>
</dbReference>
<dbReference type="SUPFAM" id="SSF51735">
    <property type="entry name" value="NAD(P)-binding Rossmann-fold domains"/>
    <property type="match status" value="1"/>
</dbReference>
<dbReference type="CDD" id="cd08241">
    <property type="entry name" value="QOR1"/>
    <property type="match status" value="1"/>
</dbReference>
<keyword evidence="3" id="KW-1185">Reference proteome</keyword>
<gene>
    <name evidence="2" type="ORF">HKW67_21140</name>
</gene>
<dbReference type="AlphaFoldDB" id="A0A6M4IVU6"/>
<dbReference type="EMBL" id="CP053085">
    <property type="protein sequence ID" value="QJR37849.1"/>
    <property type="molecule type" value="Genomic_DNA"/>
</dbReference>
<dbReference type="SUPFAM" id="SSF50129">
    <property type="entry name" value="GroES-like"/>
    <property type="match status" value="1"/>
</dbReference>
<dbReference type="RefSeq" id="WP_171227285.1">
    <property type="nucleotide sequence ID" value="NZ_CP053085.1"/>
</dbReference>
<dbReference type="Gene3D" id="3.40.50.720">
    <property type="entry name" value="NAD(P)-binding Rossmann-like Domain"/>
    <property type="match status" value="1"/>
</dbReference>
<dbReference type="InterPro" id="IPR011032">
    <property type="entry name" value="GroES-like_sf"/>
</dbReference>
<name>A0A6M4IVU6_9BACT</name>
<proteinExistence type="predicted"/>
<dbReference type="KEGG" id="ggr:HKW67_21140"/>
<evidence type="ECO:0000259" key="1">
    <source>
        <dbReference type="SMART" id="SM00829"/>
    </source>
</evidence>
<dbReference type="Pfam" id="PF00107">
    <property type="entry name" value="ADH_zinc_N"/>
    <property type="match status" value="1"/>
</dbReference>
<dbReference type="GO" id="GO:0016491">
    <property type="term" value="F:oxidoreductase activity"/>
    <property type="evidence" value="ECO:0007669"/>
    <property type="project" value="InterPro"/>
</dbReference>
<dbReference type="InterPro" id="IPR013149">
    <property type="entry name" value="ADH-like_C"/>
</dbReference>
<dbReference type="Pfam" id="PF08240">
    <property type="entry name" value="ADH_N"/>
    <property type="match status" value="1"/>
</dbReference>
<dbReference type="PANTHER" id="PTHR43677:SF4">
    <property type="entry name" value="QUINONE OXIDOREDUCTASE-LIKE PROTEIN 2"/>
    <property type="match status" value="1"/>
</dbReference>
<dbReference type="Gene3D" id="3.90.180.10">
    <property type="entry name" value="Medium-chain alcohol dehydrogenases, catalytic domain"/>
    <property type="match status" value="1"/>
</dbReference>
<dbReference type="PANTHER" id="PTHR43677">
    <property type="entry name" value="SHORT-CHAIN DEHYDROGENASE/REDUCTASE"/>
    <property type="match status" value="1"/>
</dbReference>
<dbReference type="InterPro" id="IPR051397">
    <property type="entry name" value="Zn-ADH-like_protein"/>
</dbReference>
<evidence type="ECO:0000313" key="3">
    <source>
        <dbReference type="Proteomes" id="UP000500938"/>
    </source>
</evidence>
<accession>A0A6M4IVU6</accession>
<protein>
    <submittedName>
        <fullName evidence="2">NADPH:quinone oxidoreductase family protein</fullName>
    </submittedName>
</protein>
<dbReference type="InterPro" id="IPR013154">
    <property type="entry name" value="ADH-like_N"/>
</dbReference>
<feature type="domain" description="Enoyl reductase (ER)" evidence="1">
    <location>
        <begin position="10"/>
        <end position="322"/>
    </location>
</feature>
<dbReference type="Proteomes" id="UP000500938">
    <property type="component" value="Chromosome"/>
</dbReference>
<organism evidence="2 3">
    <name type="scientific">Gemmatimonas groenlandica</name>
    <dbReference type="NCBI Taxonomy" id="2732249"/>
    <lineage>
        <taxon>Bacteria</taxon>
        <taxon>Pseudomonadati</taxon>
        <taxon>Gemmatimonadota</taxon>
        <taxon>Gemmatimonadia</taxon>
        <taxon>Gemmatimonadales</taxon>
        <taxon>Gemmatimonadaceae</taxon>
        <taxon>Gemmatimonas</taxon>
    </lineage>
</organism>
<sequence>MRAVLCSAFDQPETLTVNTVADPVAAAGEVVIAVHAAGVNFPDALMVLGQYQVRPPLPFTPGGEASGVIIEVGSGVSHLHVGQRVVAFTRTGAFAERLSAPASAVTAIPEALSFDVAATLPLAFGTAMHALIDRAHLASGDTLLVLGASGGVGLAAVMIGKALGARVIAAASTDDKLALCRAHGADEVINYTTESLRDRLKALTNGVGPDVICDPVGGDFTESAFRSIAWGGRYLVVGFAGGTIPSLPLNLPLLKGASVVGVFWGAFEQREPAANAHHLARLMEWVVDGTIAPVVSARYPLEQSAAALRAMLERRVVGKVVVVPIT</sequence>